<name>A0A397VVG0_9GLOM</name>
<protein>
    <submittedName>
        <fullName evidence="1">Uncharacterized protein</fullName>
    </submittedName>
</protein>
<sequence>MYDALQHPSNSFLASKCQITIIYLKKSIVRQITPITNNITQLNLENNNLQDLSFRNEIKKQNPVNIINFCLNNQTIPKNYIILAICYRYGKWVEKMNTKHSIITKNYRIFVEYFSLIPVIKPELELKG</sequence>
<evidence type="ECO:0000313" key="1">
    <source>
        <dbReference type="EMBL" id="RIB24003.1"/>
    </source>
</evidence>
<accession>A0A397VVG0</accession>
<gene>
    <name evidence="1" type="ORF">C2G38_2169754</name>
</gene>
<proteinExistence type="predicted"/>
<dbReference type="Proteomes" id="UP000266673">
    <property type="component" value="Unassembled WGS sequence"/>
</dbReference>
<comment type="caution">
    <text evidence="1">The sequence shown here is derived from an EMBL/GenBank/DDBJ whole genome shotgun (WGS) entry which is preliminary data.</text>
</comment>
<dbReference type="EMBL" id="QKWP01000235">
    <property type="protein sequence ID" value="RIB24003.1"/>
    <property type="molecule type" value="Genomic_DNA"/>
</dbReference>
<organism evidence="1 2">
    <name type="scientific">Gigaspora rosea</name>
    <dbReference type="NCBI Taxonomy" id="44941"/>
    <lineage>
        <taxon>Eukaryota</taxon>
        <taxon>Fungi</taxon>
        <taxon>Fungi incertae sedis</taxon>
        <taxon>Mucoromycota</taxon>
        <taxon>Glomeromycotina</taxon>
        <taxon>Glomeromycetes</taxon>
        <taxon>Diversisporales</taxon>
        <taxon>Gigasporaceae</taxon>
        <taxon>Gigaspora</taxon>
    </lineage>
</organism>
<keyword evidence="2" id="KW-1185">Reference proteome</keyword>
<evidence type="ECO:0000313" key="2">
    <source>
        <dbReference type="Proteomes" id="UP000266673"/>
    </source>
</evidence>
<dbReference type="AlphaFoldDB" id="A0A397VVG0"/>
<reference evidence="1 2" key="1">
    <citation type="submission" date="2018-06" db="EMBL/GenBank/DDBJ databases">
        <title>Comparative genomics reveals the genomic features of Rhizophagus irregularis, R. cerebriforme, R. diaphanum and Gigaspora rosea, and their symbiotic lifestyle signature.</title>
        <authorList>
            <person name="Morin E."/>
            <person name="San Clemente H."/>
            <person name="Chen E.C.H."/>
            <person name="De La Providencia I."/>
            <person name="Hainaut M."/>
            <person name="Kuo A."/>
            <person name="Kohler A."/>
            <person name="Murat C."/>
            <person name="Tang N."/>
            <person name="Roy S."/>
            <person name="Loubradou J."/>
            <person name="Henrissat B."/>
            <person name="Grigoriev I.V."/>
            <person name="Corradi N."/>
            <person name="Roux C."/>
            <person name="Martin F.M."/>
        </authorList>
    </citation>
    <scope>NUCLEOTIDE SEQUENCE [LARGE SCALE GENOMIC DNA]</scope>
    <source>
        <strain evidence="1 2">DAOM 194757</strain>
    </source>
</reference>